<dbReference type="Proteomes" id="UP000314987">
    <property type="component" value="Unassembled WGS sequence"/>
</dbReference>
<dbReference type="OMA" id="IPDRFQC"/>
<feature type="glycosylation site" description="N-linked (GlcNAc...) asparagine" evidence="13">
    <location>
        <position position="255"/>
    </location>
</feature>
<dbReference type="Pfam" id="PF00876">
    <property type="entry name" value="Innexin"/>
    <property type="match status" value="1"/>
</dbReference>
<name>A0A4X2KTV1_VOMUR</name>
<dbReference type="GO" id="GO:0005347">
    <property type="term" value="F:ATP transmembrane transporter activity"/>
    <property type="evidence" value="ECO:0007669"/>
    <property type="project" value="Ensembl"/>
</dbReference>
<dbReference type="GO" id="GO:0005262">
    <property type="term" value="F:calcium channel activity"/>
    <property type="evidence" value="ECO:0007669"/>
    <property type="project" value="Ensembl"/>
</dbReference>
<dbReference type="PANTHER" id="PTHR15759:SF5">
    <property type="entry name" value="PANNEXIN-1"/>
    <property type="match status" value="1"/>
</dbReference>
<dbReference type="GeneID" id="114033717"/>
<feature type="transmembrane region" description="Helical" evidence="14">
    <location>
        <begin position="267"/>
        <end position="297"/>
    </location>
</feature>
<dbReference type="GO" id="GO:0022829">
    <property type="term" value="F:wide pore channel activity"/>
    <property type="evidence" value="ECO:0007669"/>
    <property type="project" value="TreeGrafter"/>
</dbReference>
<keyword evidence="8 14" id="KW-0406">Ion transport</keyword>
<accession>A0A4X2KTV1</accession>
<gene>
    <name evidence="16" type="primary">PANX1</name>
    <name evidence="14" type="synonym">PANX</name>
</gene>
<dbReference type="GO" id="GO:0022840">
    <property type="term" value="F:leak channel activity"/>
    <property type="evidence" value="ECO:0007669"/>
    <property type="project" value="Ensembl"/>
</dbReference>
<dbReference type="GO" id="GO:0002931">
    <property type="term" value="P:response to ischemia"/>
    <property type="evidence" value="ECO:0007669"/>
    <property type="project" value="Ensembl"/>
</dbReference>
<keyword evidence="7 14" id="KW-1133">Transmembrane helix</keyword>
<dbReference type="PANTHER" id="PTHR15759">
    <property type="entry name" value="PANNEXIN"/>
    <property type="match status" value="1"/>
</dbReference>
<dbReference type="InterPro" id="IPR039099">
    <property type="entry name" value="Pannexin"/>
</dbReference>
<dbReference type="GO" id="GO:0060907">
    <property type="term" value="P:positive regulation of macrophage cytokine production"/>
    <property type="evidence" value="ECO:0007669"/>
    <property type="project" value="Ensembl"/>
</dbReference>
<comment type="function">
    <text evidence="14">Structural component of the gap junctions and the hemichannels.</text>
</comment>
<dbReference type="GO" id="GO:0005886">
    <property type="term" value="C:plasma membrane"/>
    <property type="evidence" value="ECO:0007669"/>
    <property type="project" value="UniProtKB-SubCell"/>
</dbReference>
<evidence type="ECO:0000256" key="15">
    <source>
        <dbReference type="SAM" id="MobiDB-lite"/>
    </source>
</evidence>
<evidence type="ECO:0000256" key="4">
    <source>
        <dbReference type="ARBA" id="ARBA00022475"/>
    </source>
</evidence>
<evidence type="ECO:0000256" key="9">
    <source>
        <dbReference type="ARBA" id="ARBA00023136"/>
    </source>
</evidence>
<evidence type="ECO:0000256" key="12">
    <source>
        <dbReference type="PIRSR" id="PIRSR600990-50"/>
    </source>
</evidence>
<dbReference type="GO" id="GO:0032731">
    <property type="term" value="P:positive regulation of interleukin-1 beta production"/>
    <property type="evidence" value="ECO:0007669"/>
    <property type="project" value="Ensembl"/>
</dbReference>
<sequence>MAIAHLATEYVFSDFLLKEPTEPKFKGLRLELAVDKMVTCIAVGLPLLLISLAFAQEISIGTQISCFSPSSFSWRQASFVDSYCWAAVQQRHSLNGDSENLPLWLHKFFPYILLLLAILLYMPTLFWRFTAAPHLCSDMKFIMEELDKVYNRAIKAVKSVRGVDVRDGASPFVGVTENIGQSLWEISESHFKYPIVEQYLKTKKKSKNLIVKYLICRAVTFIIILLACVYLGYYFSLSSLSDEFVCSIKSGILKNDSTVPEQIQCKLIAVGIFQLLSFINLVVYALLAPVVVYTFLVPFRQKSDVLKVYEILPTFDILHFKSEEYNDLSLYYLFLEENISELKSFKCLKVLENIKNNSQGIDPMLLLSNLGMIKTDVVDGKTTKPADKKGAEPGNDAIELNVLTDQDLSNEAKANNEEKKIRQRLLESSQ</sequence>
<evidence type="ECO:0000256" key="2">
    <source>
        <dbReference type="ARBA" id="ARBA00004651"/>
    </source>
</evidence>
<organism evidence="16 17">
    <name type="scientific">Vombatus ursinus</name>
    <name type="common">Common wombat</name>
    <dbReference type="NCBI Taxonomy" id="29139"/>
    <lineage>
        <taxon>Eukaryota</taxon>
        <taxon>Metazoa</taxon>
        <taxon>Chordata</taxon>
        <taxon>Craniata</taxon>
        <taxon>Vertebrata</taxon>
        <taxon>Euteleostomi</taxon>
        <taxon>Mammalia</taxon>
        <taxon>Metatheria</taxon>
        <taxon>Diprotodontia</taxon>
        <taxon>Vombatidae</taxon>
        <taxon>Vombatus</taxon>
    </lineage>
</organism>
<feature type="region of interest" description="Disordered" evidence="15">
    <location>
        <begin position="382"/>
        <end position="430"/>
    </location>
</feature>
<keyword evidence="9 14" id="KW-0472">Membrane</keyword>
<evidence type="ECO:0000256" key="13">
    <source>
        <dbReference type="PIRSR" id="PIRSR600990-51"/>
    </source>
</evidence>
<dbReference type="GO" id="GO:0007267">
    <property type="term" value="P:cell-cell signaling"/>
    <property type="evidence" value="ECO:0007669"/>
    <property type="project" value="TreeGrafter"/>
</dbReference>
<keyword evidence="17" id="KW-1185">Reference proteome</keyword>
<comment type="similarity">
    <text evidence="14">Belongs to the pannexin family.</text>
</comment>
<dbReference type="GeneTree" id="ENSGT00940000153972"/>
<dbReference type="CTD" id="24145"/>
<dbReference type="GO" id="GO:0051015">
    <property type="term" value="F:actin filament binding"/>
    <property type="evidence" value="ECO:0007669"/>
    <property type="project" value="Ensembl"/>
</dbReference>
<keyword evidence="11 14" id="KW-0407">Ion channel</keyword>
<dbReference type="PROSITE" id="PS51013">
    <property type="entry name" value="PANNEXIN"/>
    <property type="match status" value="1"/>
</dbReference>
<evidence type="ECO:0000256" key="14">
    <source>
        <dbReference type="RuleBase" id="RU010713"/>
    </source>
</evidence>
<feature type="transmembrane region" description="Helical" evidence="14">
    <location>
        <begin position="210"/>
        <end position="235"/>
    </location>
</feature>
<evidence type="ECO:0000256" key="5">
    <source>
        <dbReference type="ARBA" id="ARBA00022692"/>
    </source>
</evidence>
<evidence type="ECO:0000256" key="10">
    <source>
        <dbReference type="ARBA" id="ARBA00023180"/>
    </source>
</evidence>
<feature type="modified residue" description="S-nitrosocysteine" evidence="12">
    <location>
        <position position="40"/>
    </location>
</feature>
<dbReference type="RefSeq" id="XP_027705172.1">
    <property type="nucleotide sequence ID" value="XM_027849371.1"/>
</dbReference>
<keyword evidence="3 14" id="KW-0813">Transport</keyword>
<feature type="transmembrane region" description="Helical" evidence="14">
    <location>
        <begin position="33"/>
        <end position="55"/>
    </location>
</feature>
<evidence type="ECO:0000256" key="1">
    <source>
        <dbReference type="ARBA" id="ARBA00004477"/>
    </source>
</evidence>
<evidence type="ECO:0000313" key="17">
    <source>
        <dbReference type="Proteomes" id="UP000314987"/>
    </source>
</evidence>
<dbReference type="GO" id="GO:0033198">
    <property type="term" value="P:response to ATP"/>
    <property type="evidence" value="ECO:0007669"/>
    <property type="project" value="Ensembl"/>
</dbReference>
<dbReference type="GO" id="GO:0005253">
    <property type="term" value="F:monoatomic anion channel activity"/>
    <property type="evidence" value="ECO:0007669"/>
    <property type="project" value="Ensembl"/>
</dbReference>
<dbReference type="AlphaFoldDB" id="A0A4X2KTV1"/>
<protein>
    <recommendedName>
        <fullName evidence="14">Pannexin</fullName>
    </recommendedName>
</protein>
<reference evidence="16" key="3">
    <citation type="submission" date="2025-09" db="UniProtKB">
        <authorList>
            <consortium name="Ensembl"/>
        </authorList>
    </citation>
    <scope>IDENTIFICATION</scope>
</reference>
<dbReference type="STRING" id="29139.ENSVURP00010013431"/>
<keyword evidence="6" id="KW-0256">Endoplasmic reticulum</keyword>
<keyword evidence="12" id="KW-0702">S-nitrosylation</keyword>
<dbReference type="GO" id="GO:0032059">
    <property type="term" value="C:bleb"/>
    <property type="evidence" value="ECO:0007669"/>
    <property type="project" value="Ensembl"/>
</dbReference>
<dbReference type="GO" id="GO:0005921">
    <property type="term" value="C:gap junction"/>
    <property type="evidence" value="ECO:0007669"/>
    <property type="project" value="UniProtKB-UniRule"/>
</dbReference>
<dbReference type="InterPro" id="IPR000990">
    <property type="entry name" value="Innexin"/>
</dbReference>
<dbReference type="GO" id="GO:0005789">
    <property type="term" value="C:endoplasmic reticulum membrane"/>
    <property type="evidence" value="ECO:0007669"/>
    <property type="project" value="UniProtKB-SubCell"/>
</dbReference>
<reference evidence="16" key="2">
    <citation type="submission" date="2025-08" db="UniProtKB">
        <authorList>
            <consortium name="Ensembl"/>
        </authorList>
    </citation>
    <scope>IDENTIFICATION</scope>
</reference>
<evidence type="ECO:0000256" key="7">
    <source>
        <dbReference type="ARBA" id="ARBA00022989"/>
    </source>
</evidence>
<comment type="subcellular location">
    <subcellularLocation>
        <location evidence="2 14">Cell membrane</location>
        <topology evidence="2 14">Multi-pass membrane protein</topology>
    </subcellularLocation>
    <subcellularLocation>
        <location evidence="1">Endoplasmic reticulum membrane</location>
        <topology evidence="1">Multi-pass membrane protein</topology>
    </subcellularLocation>
</comment>
<reference evidence="17" key="1">
    <citation type="submission" date="2018-12" db="EMBL/GenBank/DDBJ databases">
        <authorList>
            <person name="Yazar S."/>
        </authorList>
    </citation>
    <scope>NUCLEOTIDE SEQUENCE [LARGE SCALE GENOMIC DNA]</scope>
</reference>
<dbReference type="Ensembl" id="ENSVURT00010015295.1">
    <property type="protein sequence ID" value="ENSVURP00010013431.1"/>
    <property type="gene ID" value="ENSVURG00010010344.1"/>
</dbReference>
<feature type="compositionally biased region" description="Basic and acidic residues" evidence="15">
    <location>
        <begin position="382"/>
        <end position="391"/>
    </location>
</feature>
<evidence type="ECO:0000256" key="8">
    <source>
        <dbReference type="ARBA" id="ARBA00023065"/>
    </source>
</evidence>
<feature type="transmembrane region" description="Helical" evidence="14">
    <location>
        <begin position="108"/>
        <end position="130"/>
    </location>
</feature>
<evidence type="ECO:0000256" key="11">
    <source>
        <dbReference type="ARBA" id="ARBA00023303"/>
    </source>
</evidence>
<feature type="compositionally biased region" description="Polar residues" evidence="15">
    <location>
        <begin position="403"/>
        <end position="413"/>
    </location>
</feature>
<comment type="PTM">
    <text evidence="12">S-nitrosylation inhibits channel currents and ATP release.</text>
</comment>
<dbReference type="GO" id="GO:0032730">
    <property type="term" value="P:positive regulation of interleukin-1 alpha production"/>
    <property type="evidence" value="ECO:0007669"/>
    <property type="project" value="Ensembl"/>
</dbReference>
<dbReference type="GlyCosmos" id="A0A4X2KTV1">
    <property type="glycosylation" value="1 site, No reported glycans"/>
</dbReference>
<evidence type="ECO:0000256" key="3">
    <source>
        <dbReference type="ARBA" id="ARBA00022448"/>
    </source>
</evidence>
<evidence type="ECO:0000313" key="16">
    <source>
        <dbReference type="Ensembl" id="ENSVURP00010013431.1"/>
    </source>
</evidence>
<feature type="modified residue" description="S-nitrosocysteine" evidence="12">
    <location>
        <position position="347"/>
    </location>
</feature>
<proteinExistence type="inferred from homology"/>
<keyword evidence="5 14" id="KW-0812">Transmembrane</keyword>
<keyword evidence="10 13" id="KW-0325">Glycoprotein</keyword>
<dbReference type="OrthoDB" id="5867527at2759"/>
<evidence type="ECO:0000256" key="6">
    <source>
        <dbReference type="ARBA" id="ARBA00022824"/>
    </source>
</evidence>
<keyword evidence="4" id="KW-1003">Cell membrane</keyword>
<dbReference type="GO" id="GO:0005102">
    <property type="term" value="F:signaling receptor binding"/>
    <property type="evidence" value="ECO:0007669"/>
    <property type="project" value="Ensembl"/>
</dbReference>